<evidence type="ECO:0000256" key="1">
    <source>
        <dbReference type="SAM" id="SignalP"/>
    </source>
</evidence>
<proteinExistence type="predicted"/>
<gene>
    <name evidence="2" type="ORF">HY29_13035</name>
</gene>
<feature type="signal peptide" evidence="1">
    <location>
        <begin position="1"/>
        <end position="22"/>
    </location>
</feature>
<accession>A0A062UE24</accession>
<protein>
    <recommendedName>
        <fullName evidence="4">Lipoprotein</fullName>
    </recommendedName>
</protein>
<feature type="chain" id="PRO_5001618245" description="Lipoprotein" evidence="1">
    <location>
        <begin position="23"/>
        <end position="251"/>
    </location>
</feature>
<dbReference type="RefSeq" id="WP_034795334.1">
    <property type="nucleotide sequence ID" value="NZ_AWFF01000033.1"/>
</dbReference>
<organism evidence="2 3">
    <name type="scientific">Hyphomonas beringensis</name>
    <dbReference type="NCBI Taxonomy" id="1280946"/>
    <lineage>
        <taxon>Bacteria</taxon>
        <taxon>Pseudomonadati</taxon>
        <taxon>Pseudomonadota</taxon>
        <taxon>Alphaproteobacteria</taxon>
        <taxon>Hyphomonadales</taxon>
        <taxon>Hyphomonadaceae</taxon>
        <taxon>Hyphomonas</taxon>
    </lineage>
</organism>
<evidence type="ECO:0008006" key="4">
    <source>
        <dbReference type="Google" id="ProtNLM"/>
    </source>
</evidence>
<evidence type="ECO:0000313" key="3">
    <source>
        <dbReference type="Proteomes" id="UP000027037"/>
    </source>
</evidence>
<dbReference type="EMBL" id="AWFF01000033">
    <property type="protein sequence ID" value="KCZ54844.1"/>
    <property type="molecule type" value="Genomic_DNA"/>
</dbReference>
<dbReference type="Proteomes" id="UP000027037">
    <property type="component" value="Unassembled WGS sequence"/>
</dbReference>
<dbReference type="OrthoDB" id="7618609at2"/>
<name>A0A062UE24_9PROT</name>
<comment type="caution">
    <text evidence="2">The sequence shown here is derived from an EMBL/GenBank/DDBJ whole genome shotgun (WGS) entry which is preliminary data.</text>
</comment>
<dbReference type="STRING" id="1280946.HY29_13035"/>
<evidence type="ECO:0000313" key="2">
    <source>
        <dbReference type="EMBL" id="KCZ54844.1"/>
    </source>
</evidence>
<reference evidence="2 3" key="1">
    <citation type="journal article" date="2014" name="Antonie Van Leeuwenhoek">
        <title>Hyphomonas beringensis sp. nov. and Hyphomonas chukchiensis sp. nov., isolated from surface seawater of the Bering Sea and Chukchi Sea.</title>
        <authorList>
            <person name="Li C."/>
            <person name="Lai Q."/>
            <person name="Li G."/>
            <person name="Dong C."/>
            <person name="Wang J."/>
            <person name="Liao Y."/>
            <person name="Shao Z."/>
        </authorList>
    </citation>
    <scope>NUCLEOTIDE SEQUENCE [LARGE SCALE GENOMIC DNA]</scope>
    <source>
        <strain evidence="2 3">25B14_1</strain>
    </source>
</reference>
<keyword evidence="3" id="KW-1185">Reference proteome</keyword>
<dbReference type="PATRIC" id="fig|1280946.3.peg.1616"/>
<sequence length="251" mass="27289">MKSLVLAATFAASGLVAGPASAQLISPCGQQDETECMLESIWVAASVLPPEKQDRVKRPFLYVVAETHDAALTREWSRRLNSAPILPREGPGYAGRKARGVLAEGGWDDFLQKARSGSAPFNIGRPEIMAEGARLAETPALRERIVSAMFELAGPPQGGKGLERSFEQADFGHLLAELSMEACNLQDFDRAVRLTATPDSLRYALWRARITGDASPLAARIRNEADDQDTRHVRAVLEGYAPIVSRGYCPD</sequence>
<dbReference type="AlphaFoldDB" id="A0A062UE24"/>
<keyword evidence="1" id="KW-0732">Signal</keyword>